<dbReference type="PROSITE" id="PS50977">
    <property type="entry name" value="HTH_TETR_2"/>
    <property type="match status" value="1"/>
</dbReference>
<dbReference type="InterPro" id="IPR011075">
    <property type="entry name" value="TetR_C"/>
</dbReference>
<dbReference type="InterPro" id="IPR036271">
    <property type="entry name" value="Tet_transcr_reg_TetR-rel_C_sf"/>
</dbReference>
<comment type="caution">
    <text evidence="6">The sequence shown here is derived from an EMBL/GenBank/DDBJ whole genome shotgun (WGS) entry which is preliminary data.</text>
</comment>
<feature type="domain" description="HTH tetR-type" evidence="5">
    <location>
        <begin position="22"/>
        <end position="82"/>
    </location>
</feature>
<keyword evidence="9" id="KW-1185">Reference proteome</keyword>
<reference evidence="6 8" key="1">
    <citation type="submission" date="2015-09" db="EMBL/GenBank/DDBJ databases">
        <title>Draft Genome Sequence of Pseudoalteromonas lipolytica UCD-48B.</title>
        <authorList>
            <person name="Krusor M."/>
            <person name="Coil D.A."/>
            <person name="Lang J.M."/>
            <person name="Eisen J.A."/>
            <person name="Alexiev A."/>
        </authorList>
    </citation>
    <scope>NUCLEOTIDE SEQUENCE [LARGE SCALE GENOMIC DNA]</scope>
    <source>
        <strain evidence="6 8">UCD-48B</strain>
    </source>
</reference>
<evidence type="ECO:0000313" key="8">
    <source>
        <dbReference type="Proteomes" id="UP000050378"/>
    </source>
</evidence>
<reference evidence="7 9" key="2">
    <citation type="submission" date="2023-01" db="EMBL/GenBank/DDBJ databases">
        <title>Trichodesmium-associated heterotrophic epibiont bacteria.</title>
        <authorList>
            <person name="Cleveland C.S."/>
            <person name="Webb E.A."/>
        </authorList>
    </citation>
    <scope>NUCLEOTIDE SEQUENCE [LARGE SCALE GENOMIC DNA]</scope>
    <source>
        <strain evidence="7 9">USCH2</strain>
    </source>
</reference>
<dbReference type="PANTHER" id="PTHR47506">
    <property type="entry name" value="TRANSCRIPTIONAL REGULATORY PROTEIN"/>
    <property type="match status" value="1"/>
</dbReference>
<dbReference type="OrthoDB" id="4541465at2"/>
<dbReference type="PANTHER" id="PTHR47506:SF6">
    <property type="entry name" value="HTH-TYPE TRANSCRIPTIONAL REPRESSOR NEMR"/>
    <property type="match status" value="1"/>
</dbReference>
<protein>
    <submittedName>
        <fullName evidence="6">TetR family transcriptional regulator</fullName>
    </submittedName>
    <submittedName>
        <fullName evidence="7">TetR/AcrR family transcriptional regulator</fullName>
    </submittedName>
</protein>
<evidence type="ECO:0000259" key="5">
    <source>
        <dbReference type="PROSITE" id="PS50977"/>
    </source>
</evidence>
<gene>
    <name evidence="6" type="ORF">AOG27_14990</name>
    <name evidence="7" type="ORF">PQI24_01265</name>
</gene>
<evidence type="ECO:0000256" key="2">
    <source>
        <dbReference type="ARBA" id="ARBA00023125"/>
    </source>
</evidence>
<dbReference type="Pfam" id="PF00440">
    <property type="entry name" value="TetR_N"/>
    <property type="match status" value="1"/>
</dbReference>
<dbReference type="RefSeq" id="WP_054553818.1">
    <property type="nucleotide sequence ID" value="NZ_JAQPZS010000001.1"/>
</dbReference>
<dbReference type="SUPFAM" id="SSF46689">
    <property type="entry name" value="Homeodomain-like"/>
    <property type="match status" value="1"/>
</dbReference>
<dbReference type="SUPFAM" id="SSF48498">
    <property type="entry name" value="Tetracyclin repressor-like, C-terminal domain"/>
    <property type="match status" value="1"/>
</dbReference>
<proteinExistence type="predicted"/>
<dbReference type="Pfam" id="PF16925">
    <property type="entry name" value="TetR_C_13"/>
    <property type="match status" value="1"/>
</dbReference>
<evidence type="ECO:0000313" key="6">
    <source>
        <dbReference type="EMBL" id="KPM82615.1"/>
    </source>
</evidence>
<name>A0A0P7E5V2_9GAMM</name>
<evidence type="ECO:0000313" key="7">
    <source>
        <dbReference type="EMBL" id="MEJ6494640.1"/>
    </source>
</evidence>
<evidence type="ECO:0000256" key="3">
    <source>
        <dbReference type="ARBA" id="ARBA00023163"/>
    </source>
</evidence>
<dbReference type="GO" id="GO:0003677">
    <property type="term" value="F:DNA binding"/>
    <property type="evidence" value="ECO:0007669"/>
    <property type="project" value="UniProtKB-UniRule"/>
</dbReference>
<organism evidence="6 8">
    <name type="scientific">Pseudoalteromonas lipolytica</name>
    <dbReference type="NCBI Taxonomy" id="570156"/>
    <lineage>
        <taxon>Bacteria</taxon>
        <taxon>Pseudomonadati</taxon>
        <taxon>Pseudomonadota</taxon>
        <taxon>Gammaproteobacteria</taxon>
        <taxon>Alteromonadales</taxon>
        <taxon>Pseudoalteromonadaceae</taxon>
        <taxon>Pseudoalteromonas</taxon>
    </lineage>
</organism>
<dbReference type="EMBL" id="JAQPZS010000001">
    <property type="protein sequence ID" value="MEJ6494640.1"/>
    <property type="molecule type" value="Genomic_DNA"/>
</dbReference>
<dbReference type="Proteomes" id="UP000050378">
    <property type="component" value="Unassembled WGS sequence"/>
</dbReference>
<keyword evidence="2 4" id="KW-0238">DNA-binding</keyword>
<dbReference type="Proteomes" id="UP001377972">
    <property type="component" value="Unassembled WGS sequence"/>
</dbReference>
<dbReference type="STRING" id="570156.AOG27_14990"/>
<dbReference type="InterPro" id="IPR009057">
    <property type="entry name" value="Homeodomain-like_sf"/>
</dbReference>
<evidence type="ECO:0000313" key="9">
    <source>
        <dbReference type="Proteomes" id="UP001377972"/>
    </source>
</evidence>
<sequence>METNNSVPSRRGRPPKIARSNADTRALLINTGLAVLTEKGFSATGIDLILKSAQVPKGSFYHYFKSKNDFGLALIDAYDSYFQAKLKRHLANDATTPLERIVLFANDAKQGMAKFEFNRGCLIGNLNQELSYLNEAMIARIKQAYTSWQALIEHCLIDAKQQKQIPQSSDCKMLAEFFWIGWEGAVMRSKLDKSSEPLTLYTAQFLRLIL</sequence>
<dbReference type="PATRIC" id="fig|570156.3.peg.4086"/>
<dbReference type="InterPro" id="IPR001647">
    <property type="entry name" value="HTH_TetR"/>
</dbReference>
<dbReference type="Gene3D" id="1.10.357.10">
    <property type="entry name" value="Tetracycline Repressor, domain 2"/>
    <property type="match status" value="1"/>
</dbReference>
<evidence type="ECO:0000256" key="4">
    <source>
        <dbReference type="PROSITE-ProRule" id="PRU00335"/>
    </source>
</evidence>
<keyword evidence="3" id="KW-0804">Transcription</keyword>
<feature type="DNA-binding region" description="H-T-H motif" evidence="4">
    <location>
        <begin position="45"/>
        <end position="64"/>
    </location>
</feature>
<accession>A0A0P7E5V2</accession>
<evidence type="ECO:0000256" key="1">
    <source>
        <dbReference type="ARBA" id="ARBA00023015"/>
    </source>
</evidence>
<dbReference type="EMBL" id="LJTC01000010">
    <property type="protein sequence ID" value="KPM82615.1"/>
    <property type="molecule type" value="Genomic_DNA"/>
</dbReference>
<dbReference type="AlphaFoldDB" id="A0A0P7E5V2"/>
<keyword evidence="1" id="KW-0805">Transcription regulation</keyword>
<dbReference type="PRINTS" id="PR00455">
    <property type="entry name" value="HTHTETR"/>
</dbReference>